<dbReference type="RefSeq" id="WP_048885397.1">
    <property type="nucleotide sequence ID" value="NZ_CP011310.1"/>
</dbReference>
<reference evidence="2" key="2">
    <citation type="submission" date="2015-04" db="EMBL/GenBank/DDBJ databases">
        <title>The complete genome sequence of Erythrobacter sp. s21-N3.</title>
        <authorList>
            <person name="Zhuang L."/>
            <person name="Liu Y."/>
            <person name="Shao Z."/>
        </authorList>
    </citation>
    <scope>NUCLEOTIDE SEQUENCE [LARGE SCALE GENOMIC DNA]</scope>
    <source>
        <strain evidence="2">s21-N3</strain>
    </source>
</reference>
<keyword evidence="2" id="KW-1185">Reference proteome</keyword>
<dbReference type="Proteomes" id="UP000059113">
    <property type="component" value="Chromosome"/>
</dbReference>
<dbReference type="STRING" id="1648404.CP97_07350"/>
<reference evidence="1 2" key="1">
    <citation type="journal article" date="2015" name="Int. J. Syst. Evol. Microbiol.">
        <title>Erythrobacter atlanticus sp. nov., a bacterium from ocean sediment able to degrade polycyclic aromatic hydrocarbons.</title>
        <authorList>
            <person name="Zhuang L."/>
            <person name="Liu Y."/>
            <person name="Wang L."/>
            <person name="Wang W."/>
            <person name="Shao Z."/>
        </authorList>
    </citation>
    <scope>NUCLEOTIDE SEQUENCE [LARGE SCALE GENOMIC DNA]</scope>
    <source>
        <strain evidence="2">s21-N3</strain>
    </source>
</reference>
<dbReference type="KEGG" id="ery:CP97_07350"/>
<proteinExistence type="predicted"/>
<organism evidence="1 2">
    <name type="scientific">Aurantiacibacter atlanticus</name>
    <dbReference type="NCBI Taxonomy" id="1648404"/>
    <lineage>
        <taxon>Bacteria</taxon>
        <taxon>Pseudomonadati</taxon>
        <taxon>Pseudomonadota</taxon>
        <taxon>Alphaproteobacteria</taxon>
        <taxon>Sphingomonadales</taxon>
        <taxon>Erythrobacteraceae</taxon>
        <taxon>Aurantiacibacter</taxon>
    </lineage>
</organism>
<protein>
    <recommendedName>
        <fullName evidence="3">Lipoprotein</fullName>
    </recommendedName>
</protein>
<dbReference type="PROSITE" id="PS51257">
    <property type="entry name" value="PROKAR_LIPOPROTEIN"/>
    <property type="match status" value="1"/>
</dbReference>
<dbReference type="EMBL" id="CP011310">
    <property type="protein sequence ID" value="AKQ43261.2"/>
    <property type="molecule type" value="Genomic_DNA"/>
</dbReference>
<evidence type="ECO:0008006" key="3">
    <source>
        <dbReference type="Google" id="ProtNLM"/>
    </source>
</evidence>
<dbReference type="OrthoDB" id="7408950at2"/>
<evidence type="ECO:0000313" key="2">
    <source>
        <dbReference type="Proteomes" id="UP000059113"/>
    </source>
</evidence>
<evidence type="ECO:0000313" key="1">
    <source>
        <dbReference type="EMBL" id="AKQ43261.2"/>
    </source>
</evidence>
<sequence length="208" mass="22229">MLYAGRIIIPWRDLASYVLLAGSLLLSACQVEPGGDAPPDGSDPLTSLANLEAEATQDCLSLVWGQQGNPDHKFDRSHDEVSGGTISCVLGTSPSIFSETLETINSAAASGDTQVIRSQMRLPFLYIDAKGNRRELTELSDADLEQILSRPMLTLMQDLALGDTTVVPDQGAFFALGAIWLSVDTPGGPPRIVTVNQQALAEYRNSAP</sequence>
<accession>A0A0H4VK60</accession>
<dbReference type="AlphaFoldDB" id="A0A0H4VK60"/>
<name>A0A0H4VK60_9SPHN</name>
<gene>
    <name evidence="1" type="ORF">CP97_07350</name>
</gene>